<dbReference type="AlphaFoldDB" id="A0A552UAM6"/>
<keyword evidence="5" id="KW-0443">Lipid metabolism</keyword>
<dbReference type="GO" id="GO:0006629">
    <property type="term" value="P:lipid metabolic process"/>
    <property type="evidence" value="ECO:0007669"/>
    <property type="project" value="UniProtKB-KW"/>
</dbReference>
<dbReference type="CDD" id="cd07989">
    <property type="entry name" value="LPLAT_AGPAT-like"/>
    <property type="match status" value="1"/>
</dbReference>
<evidence type="ECO:0000256" key="6">
    <source>
        <dbReference type="ARBA" id="ARBA00023136"/>
    </source>
</evidence>
<keyword evidence="4 8" id="KW-1133">Transmembrane helix</keyword>
<dbReference type="SUPFAM" id="SSF69593">
    <property type="entry name" value="Glycerol-3-phosphate (1)-acyltransferase"/>
    <property type="match status" value="1"/>
</dbReference>
<keyword evidence="7 10" id="KW-0012">Acyltransferase</keyword>
<accession>A0A552UAM6</accession>
<name>A0A552UAM6_9SPHN</name>
<evidence type="ECO:0000256" key="1">
    <source>
        <dbReference type="ARBA" id="ARBA00004370"/>
    </source>
</evidence>
<keyword evidence="3 8" id="KW-0812">Transmembrane</keyword>
<evidence type="ECO:0000256" key="7">
    <source>
        <dbReference type="ARBA" id="ARBA00023315"/>
    </source>
</evidence>
<evidence type="ECO:0000259" key="9">
    <source>
        <dbReference type="SMART" id="SM00563"/>
    </source>
</evidence>
<dbReference type="InterPro" id="IPR002123">
    <property type="entry name" value="Plipid/glycerol_acylTrfase"/>
</dbReference>
<evidence type="ECO:0000256" key="5">
    <source>
        <dbReference type="ARBA" id="ARBA00023098"/>
    </source>
</evidence>
<keyword evidence="2 10" id="KW-0808">Transferase</keyword>
<organism evidence="10 11">
    <name type="scientific">Glacieibacterium frigidum</name>
    <dbReference type="NCBI Taxonomy" id="2593303"/>
    <lineage>
        <taxon>Bacteria</taxon>
        <taxon>Pseudomonadati</taxon>
        <taxon>Pseudomonadota</taxon>
        <taxon>Alphaproteobacteria</taxon>
        <taxon>Sphingomonadales</taxon>
        <taxon>Sphingosinicellaceae</taxon>
        <taxon>Glacieibacterium</taxon>
    </lineage>
</organism>
<reference evidence="10 11" key="1">
    <citation type="submission" date="2019-07" db="EMBL/GenBank/DDBJ databases">
        <title>Novel species isolated from glacier.</title>
        <authorList>
            <person name="Liu Q."/>
            <person name="Xin Y.-H."/>
        </authorList>
    </citation>
    <scope>NUCLEOTIDE SEQUENCE [LARGE SCALE GENOMIC DNA]</scope>
    <source>
        <strain evidence="10 11">LB1R16</strain>
    </source>
</reference>
<dbReference type="PANTHER" id="PTHR23063">
    <property type="entry name" value="PHOSPHOLIPID ACYLTRANSFERASE"/>
    <property type="match status" value="1"/>
</dbReference>
<dbReference type="PANTHER" id="PTHR23063:SF52">
    <property type="entry name" value="LYSOPHOSPHATIDYLCHOLINE ACYLTRANSFERASE"/>
    <property type="match status" value="1"/>
</dbReference>
<sequence length="245" mass="26532">MGSVDPNDRAWRVWGRAAWLIAALFATLVPHALWRLAGQPSPWPRHFLRAAARASGVRVTVAGTPCRPPVFFVANHLSWTDICILGGVVETSFVAQDMIAGWPVIGWMARLNDTVFVSRTDRRSAGDQVARLRLAIARPRPVTLFPEGTTTDGRSLLPFKTPLFEGLAPPPPGLMVQPVHLDFDDAGKALAWIGTEGAPANARRTLARRGSFGVTVRFLEPFDPAGMDRKAIAATARARIAASLA</sequence>
<dbReference type="EMBL" id="VJWA01000002">
    <property type="protein sequence ID" value="TRW15268.1"/>
    <property type="molecule type" value="Genomic_DNA"/>
</dbReference>
<dbReference type="Proteomes" id="UP000317894">
    <property type="component" value="Unassembled WGS sequence"/>
</dbReference>
<feature type="transmembrane region" description="Helical" evidence="8">
    <location>
        <begin position="17"/>
        <end position="37"/>
    </location>
</feature>
<dbReference type="GO" id="GO:0016020">
    <property type="term" value="C:membrane"/>
    <property type="evidence" value="ECO:0007669"/>
    <property type="project" value="UniProtKB-SubCell"/>
</dbReference>
<keyword evidence="11" id="KW-1185">Reference proteome</keyword>
<protein>
    <submittedName>
        <fullName evidence="10">1-acyl-sn-glycerol-3-phosphate acyltransferase</fullName>
    </submittedName>
</protein>
<dbReference type="Pfam" id="PF01553">
    <property type="entry name" value="Acyltransferase"/>
    <property type="match status" value="1"/>
</dbReference>
<evidence type="ECO:0000256" key="2">
    <source>
        <dbReference type="ARBA" id="ARBA00022679"/>
    </source>
</evidence>
<feature type="domain" description="Phospholipid/glycerol acyltransferase" evidence="9">
    <location>
        <begin position="70"/>
        <end position="184"/>
    </location>
</feature>
<evidence type="ECO:0000256" key="4">
    <source>
        <dbReference type="ARBA" id="ARBA00022989"/>
    </source>
</evidence>
<keyword evidence="6 8" id="KW-0472">Membrane</keyword>
<comment type="subcellular location">
    <subcellularLocation>
        <location evidence="1">Membrane</location>
    </subcellularLocation>
</comment>
<dbReference type="OrthoDB" id="9806880at2"/>
<comment type="caution">
    <text evidence="10">The sequence shown here is derived from an EMBL/GenBank/DDBJ whole genome shotgun (WGS) entry which is preliminary data.</text>
</comment>
<evidence type="ECO:0000313" key="10">
    <source>
        <dbReference type="EMBL" id="TRW15268.1"/>
    </source>
</evidence>
<dbReference type="GO" id="GO:0016746">
    <property type="term" value="F:acyltransferase activity"/>
    <property type="evidence" value="ECO:0007669"/>
    <property type="project" value="UniProtKB-KW"/>
</dbReference>
<dbReference type="SMART" id="SM00563">
    <property type="entry name" value="PlsC"/>
    <property type="match status" value="1"/>
</dbReference>
<evidence type="ECO:0000256" key="3">
    <source>
        <dbReference type="ARBA" id="ARBA00022692"/>
    </source>
</evidence>
<evidence type="ECO:0000256" key="8">
    <source>
        <dbReference type="SAM" id="Phobius"/>
    </source>
</evidence>
<proteinExistence type="predicted"/>
<evidence type="ECO:0000313" key="11">
    <source>
        <dbReference type="Proteomes" id="UP000317894"/>
    </source>
</evidence>
<gene>
    <name evidence="10" type="ORF">FMM06_10295</name>
</gene>